<dbReference type="KEGG" id="aman:B6F84_06245"/>
<dbReference type="OrthoDB" id="39107at2157"/>
<dbReference type="GeneID" id="41590503"/>
<evidence type="ECO:0000313" key="1">
    <source>
        <dbReference type="EMBL" id="ARM75678.1"/>
    </source>
</evidence>
<evidence type="ECO:0000313" key="2">
    <source>
        <dbReference type="Proteomes" id="UP000193404"/>
    </source>
</evidence>
<reference evidence="1 2" key="1">
    <citation type="submission" date="2017-03" db="EMBL/GenBank/DDBJ databases">
        <title>Sulfur activation and transportation mechanism of thermophilic Archaea Acidianus manzaensis YN-25.</title>
        <authorList>
            <person name="Ma Y."/>
            <person name="Yang Y."/>
            <person name="Xia J."/>
        </authorList>
    </citation>
    <scope>NUCLEOTIDE SEQUENCE [LARGE SCALE GENOMIC DNA]</scope>
    <source>
        <strain evidence="1 2">YN-25</strain>
    </source>
</reference>
<sequence>MKILVNGILPFDSGKTTFSLFLLRELKNLGINIRPIKPVAGHNAWYSYMTLVRSHDLGILVGNDALKYYEETHLDIRQINPFAALFSPVDLEKIQYNINYYNNIMSLGLPLLIRISCNNDEYYGINFRNLVPNSLCNSFSQLYKDFRPTIVDIRDIRELINKSWEIVDSCSILKNINNITEDHILIESYNDAATPTELSKNVDIVFTISPGKAFIIDGKEFRKILEFLLQPPWIIKMSEVIKYAKIEKSFDLEVITSKNEKIIDYLIHDL</sequence>
<dbReference type="AlphaFoldDB" id="A0A1W6JZJ4"/>
<dbReference type="STRING" id="282676.B6F84_06245"/>
<proteinExistence type="predicted"/>
<gene>
    <name evidence="1" type="ORF">B6F84_06245</name>
</gene>
<organism evidence="1 2">
    <name type="scientific">Acidianus manzaensis</name>
    <dbReference type="NCBI Taxonomy" id="282676"/>
    <lineage>
        <taxon>Archaea</taxon>
        <taxon>Thermoproteota</taxon>
        <taxon>Thermoprotei</taxon>
        <taxon>Sulfolobales</taxon>
        <taxon>Sulfolobaceae</taxon>
        <taxon>Acidianus</taxon>
    </lineage>
</organism>
<dbReference type="EMBL" id="CP020477">
    <property type="protein sequence ID" value="ARM75678.1"/>
    <property type="molecule type" value="Genomic_DNA"/>
</dbReference>
<protein>
    <submittedName>
        <fullName evidence="1">ATPase</fullName>
    </submittedName>
</protein>
<dbReference type="Proteomes" id="UP000193404">
    <property type="component" value="Chromosome"/>
</dbReference>
<keyword evidence="2" id="KW-1185">Reference proteome</keyword>
<name>A0A1W6JZJ4_9CREN</name>
<dbReference type="RefSeq" id="WP_148691452.1">
    <property type="nucleotide sequence ID" value="NZ_CP020477.1"/>
</dbReference>
<accession>A0A1W6JZJ4</accession>